<dbReference type="Proteomes" id="UP000321353">
    <property type="component" value="Chromosome"/>
</dbReference>
<evidence type="ECO:0000313" key="1">
    <source>
        <dbReference type="EMBL" id="QEG01065.1"/>
    </source>
</evidence>
<accession>A0A5B9MN31</accession>
<sequence length="55" mass="6166">MTDRRAAFGAWSEWRVKDGVVKRSATVVTAVGKSPMYPFCYINAADRVQKVVCGW</sequence>
<gene>
    <name evidence="1" type="ORF">Mal15_51410</name>
</gene>
<protein>
    <submittedName>
        <fullName evidence="1">Uncharacterized protein</fullName>
    </submittedName>
</protein>
<reference evidence="1 2" key="1">
    <citation type="submission" date="2019-02" db="EMBL/GenBank/DDBJ databases">
        <title>Planctomycetal bacteria perform biofilm scaping via a novel small molecule.</title>
        <authorList>
            <person name="Jeske O."/>
            <person name="Boedeker C."/>
            <person name="Wiegand S."/>
            <person name="Breitling P."/>
            <person name="Kallscheuer N."/>
            <person name="Jogler M."/>
            <person name="Rohde M."/>
            <person name="Petersen J."/>
            <person name="Medema M.H."/>
            <person name="Surup F."/>
            <person name="Jogler C."/>
        </authorList>
    </citation>
    <scope>NUCLEOTIDE SEQUENCE [LARGE SCALE GENOMIC DNA]</scope>
    <source>
        <strain evidence="1 2">Mal15</strain>
    </source>
</reference>
<proteinExistence type="predicted"/>
<dbReference type="KEGG" id="smam:Mal15_51410"/>
<name>A0A5B9MN31_9BACT</name>
<keyword evidence="2" id="KW-1185">Reference proteome</keyword>
<dbReference type="AlphaFoldDB" id="A0A5B9MN31"/>
<evidence type="ECO:0000313" key="2">
    <source>
        <dbReference type="Proteomes" id="UP000321353"/>
    </source>
</evidence>
<organism evidence="1 2">
    <name type="scientific">Stieleria maiorica</name>
    <dbReference type="NCBI Taxonomy" id="2795974"/>
    <lineage>
        <taxon>Bacteria</taxon>
        <taxon>Pseudomonadati</taxon>
        <taxon>Planctomycetota</taxon>
        <taxon>Planctomycetia</taxon>
        <taxon>Pirellulales</taxon>
        <taxon>Pirellulaceae</taxon>
        <taxon>Stieleria</taxon>
    </lineage>
</organism>
<dbReference type="EMBL" id="CP036264">
    <property type="protein sequence ID" value="QEG01065.1"/>
    <property type="molecule type" value="Genomic_DNA"/>
</dbReference>